<comment type="caution">
    <text evidence="2">The sequence shown here is derived from an EMBL/GenBank/DDBJ whole genome shotgun (WGS) entry which is preliminary data.</text>
</comment>
<name>A0AA39JK15_ARMTA</name>
<evidence type="ECO:0000313" key="2">
    <source>
        <dbReference type="EMBL" id="KAK0442764.1"/>
    </source>
</evidence>
<feature type="compositionally biased region" description="Low complexity" evidence="1">
    <location>
        <begin position="266"/>
        <end position="281"/>
    </location>
</feature>
<proteinExistence type="predicted"/>
<feature type="compositionally biased region" description="Basic and acidic residues" evidence="1">
    <location>
        <begin position="827"/>
        <end position="836"/>
    </location>
</feature>
<accession>A0AA39JK15</accession>
<feature type="compositionally biased region" description="Acidic residues" evidence="1">
    <location>
        <begin position="51"/>
        <end position="60"/>
    </location>
</feature>
<feature type="compositionally biased region" description="Polar residues" evidence="1">
    <location>
        <begin position="868"/>
        <end position="889"/>
    </location>
</feature>
<keyword evidence="3" id="KW-1185">Reference proteome</keyword>
<organism evidence="2 3">
    <name type="scientific">Armillaria tabescens</name>
    <name type="common">Ringless honey mushroom</name>
    <name type="synonym">Agaricus tabescens</name>
    <dbReference type="NCBI Taxonomy" id="1929756"/>
    <lineage>
        <taxon>Eukaryota</taxon>
        <taxon>Fungi</taxon>
        <taxon>Dikarya</taxon>
        <taxon>Basidiomycota</taxon>
        <taxon>Agaricomycotina</taxon>
        <taxon>Agaricomycetes</taxon>
        <taxon>Agaricomycetidae</taxon>
        <taxon>Agaricales</taxon>
        <taxon>Marasmiineae</taxon>
        <taxon>Physalacriaceae</taxon>
        <taxon>Desarmillaria</taxon>
    </lineage>
</organism>
<protein>
    <submittedName>
        <fullName evidence="2">Uncharacterized protein</fullName>
    </submittedName>
</protein>
<sequence length="994" mass="109388">MQTVGLSQTQLQAVQDVRPPSGFIGSLGQLASQTSRPRKSVKVYESIPTPSEDEEEEEEFAGSGQEFMLREEYYAQAEQQEEDDDPEASIDLEDDHPPTLLHPPIVTQHFAGEEDELFSSPVAPRLLGNLNEGQNLNENYGAIFCSYQQNESIFNGTMVLPHPIRFLLPSDSTLSILQMDACRDPDSPSPLPQQPPQGHKICPIDFSGRKRVEHLQLVFEQAGMQGLPLPSTQPSSAGPPVQQLPSARPMKLGYLWSESPYYHAHSHPSSATSISHSTAHRTSQEHPPMERPTDLGSTTAFATSYPSLAGQLIANGNIQPLKGVAGHSKSPSQPAVPMLQVTAPSPITPVATRNLNQFSFNTSVLSTPAGTYLHPSTAHDEASSIETSDGFEALNDVLMDVPTESGILPDNASEVEDKPSPRSGVEAELSEPHCTGRLQAETVSHIEKAANQIWQVIKKTTKINAAIQPSHIINCAFPTVITHKMLYWNVFLVNNFKESFPNDEWKGILIEYAKVMDLNAGQRTCGKCQSVFKNTFQELAKQDGFEAIMAVVGTNPKDNGPSMVVFHETGLAKGFADQKLHLKNDWATTHLWAYVQNQKSDSVVSLHQQRELQHEQEITSPSGSDIPTSVDGEALLPYEEPPTAMTTVTKDAGKAREIFSTYKLYRPDNAKSAHLSYTVNFSALLEKVSFNGLTVHHDVLICGGDALPITQDGYPDYRSCPWRHLGKSLQEHNMILTGWPPMVPLPINDKMDLMYLNKKAPTGHQDANAYVFVCMAINISTNTYHEGVYCAEIETSHSWTVQAAVPKPAPMDSKQMHTRQNTKNTNKQKDGTDPKLGKKRVAFEEPVNDTDVEPEGQKKRKSHGAKKQNATVVPTQGNIGNIWTAQSQPDKANQGLSENVRECPRPHPAYKQTMTTGQTVMTRQIGAVSGSSALQDSEMDPFYSSPYEFQDLPGSGYIEVNSDDKHLTQTEPVLNHVAWGNAVYANIGWYSGTS</sequence>
<feature type="compositionally biased region" description="Polar residues" evidence="1">
    <location>
        <begin position="1"/>
        <end position="13"/>
    </location>
</feature>
<dbReference type="AlphaFoldDB" id="A0AA39JK15"/>
<feature type="region of interest" description="Disordered" evidence="1">
    <location>
        <begin position="1"/>
        <end position="103"/>
    </location>
</feature>
<feature type="region of interest" description="Disordered" evidence="1">
    <location>
        <begin position="266"/>
        <end position="298"/>
    </location>
</feature>
<evidence type="ECO:0000256" key="1">
    <source>
        <dbReference type="SAM" id="MobiDB-lite"/>
    </source>
</evidence>
<gene>
    <name evidence="2" type="ORF">EV420DRAFT_1726813</name>
</gene>
<feature type="region of interest" description="Disordered" evidence="1">
    <location>
        <begin position="406"/>
        <end position="431"/>
    </location>
</feature>
<dbReference type="EMBL" id="JAUEPS010000062">
    <property type="protein sequence ID" value="KAK0442764.1"/>
    <property type="molecule type" value="Genomic_DNA"/>
</dbReference>
<dbReference type="RefSeq" id="XP_060324451.1">
    <property type="nucleotide sequence ID" value="XM_060479842.1"/>
</dbReference>
<feature type="region of interest" description="Disordered" evidence="1">
    <location>
        <begin position="809"/>
        <end position="889"/>
    </location>
</feature>
<dbReference type="Proteomes" id="UP001175211">
    <property type="component" value="Unassembled WGS sequence"/>
</dbReference>
<feature type="compositionally biased region" description="Acidic residues" evidence="1">
    <location>
        <begin position="79"/>
        <end position="94"/>
    </location>
</feature>
<evidence type="ECO:0000313" key="3">
    <source>
        <dbReference type="Proteomes" id="UP001175211"/>
    </source>
</evidence>
<dbReference type="GeneID" id="85363390"/>
<feature type="compositionally biased region" description="Basic and acidic residues" evidence="1">
    <location>
        <begin position="282"/>
        <end position="293"/>
    </location>
</feature>
<reference evidence="2" key="1">
    <citation type="submission" date="2023-06" db="EMBL/GenBank/DDBJ databases">
        <authorList>
            <consortium name="Lawrence Berkeley National Laboratory"/>
            <person name="Ahrendt S."/>
            <person name="Sahu N."/>
            <person name="Indic B."/>
            <person name="Wong-Bajracharya J."/>
            <person name="Merenyi Z."/>
            <person name="Ke H.-M."/>
            <person name="Monk M."/>
            <person name="Kocsube S."/>
            <person name="Drula E."/>
            <person name="Lipzen A."/>
            <person name="Balint B."/>
            <person name="Henrissat B."/>
            <person name="Andreopoulos B."/>
            <person name="Martin F.M."/>
            <person name="Harder C.B."/>
            <person name="Rigling D."/>
            <person name="Ford K.L."/>
            <person name="Foster G.D."/>
            <person name="Pangilinan J."/>
            <person name="Papanicolaou A."/>
            <person name="Barry K."/>
            <person name="LaButti K."/>
            <person name="Viragh M."/>
            <person name="Koriabine M."/>
            <person name="Yan M."/>
            <person name="Riley R."/>
            <person name="Champramary S."/>
            <person name="Plett K.L."/>
            <person name="Tsai I.J."/>
            <person name="Slot J."/>
            <person name="Sipos G."/>
            <person name="Plett J."/>
            <person name="Nagy L.G."/>
            <person name="Grigoriev I.V."/>
        </authorList>
    </citation>
    <scope>NUCLEOTIDE SEQUENCE</scope>
    <source>
        <strain evidence="2">CCBAS 213</strain>
    </source>
</reference>